<dbReference type="EMBL" id="CAJNDS010002482">
    <property type="protein sequence ID" value="CAE7493608.1"/>
    <property type="molecule type" value="Genomic_DNA"/>
</dbReference>
<dbReference type="OrthoDB" id="406788at2759"/>
<keyword evidence="3" id="KW-1185">Reference proteome</keyword>
<dbReference type="Proteomes" id="UP000604046">
    <property type="component" value="Unassembled WGS sequence"/>
</dbReference>
<protein>
    <submittedName>
        <fullName evidence="2">Uncharacterized protein</fullName>
    </submittedName>
</protein>
<evidence type="ECO:0000313" key="3">
    <source>
        <dbReference type="Proteomes" id="UP000604046"/>
    </source>
</evidence>
<gene>
    <name evidence="2" type="ORF">SNAT2548_LOCUS27654</name>
</gene>
<dbReference type="AlphaFoldDB" id="A0A812SVS0"/>
<evidence type="ECO:0000256" key="1">
    <source>
        <dbReference type="SAM" id="MobiDB-lite"/>
    </source>
</evidence>
<accession>A0A812SVS0</accession>
<name>A0A812SVS0_9DINO</name>
<sequence>MMTRCGRSRNRATFVPAAPAAAGAPLTSVMLKLSPPDAPTKLQTEPRTRSRSPHSMPLQHRHRGYRGSFRVAPQLPRAAQPVLPLLFGTLKGWPFYAEFLFAWEEHGNGEACQLGVATGSKDSQDIQSVQLKFSPSAGAMFQQRPEGSFRMWPMDDLWVDASQPGTRTFLEAGVYISDVGQIAFYRKGPYTQEHKGDGERQLAWEVAGGFECQPDTAEPAEHFHVVLCLLDEQTPLEANISKVGSEPPLPVVTARQVWIPETHAH</sequence>
<feature type="region of interest" description="Disordered" evidence="1">
    <location>
        <begin position="30"/>
        <end position="62"/>
    </location>
</feature>
<proteinExistence type="predicted"/>
<organism evidence="2 3">
    <name type="scientific">Symbiodinium natans</name>
    <dbReference type="NCBI Taxonomy" id="878477"/>
    <lineage>
        <taxon>Eukaryota</taxon>
        <taxon>Sar</taxon>
        <taxon>Alveolata</taxon>
        <taxon>Dinophyceae</taxon>
        <taxon>Suessiales</taxon>
        <taxon>Symbiodiniaceae</taxon>
        <taxon>Symbiodinium</taxon>
    </lineage>
</organism>
<reference evidence="2" key="1">
    <citation type="submission" date="2021-02" db="EMBL/GenBank/DDBJ databases">
        <authorList>
            <person name="Dougan E. K."/>
            <person name="Rhodes N."/>
            <person name="Thang M."/>
            <person name="Chan C."/>
        </authorList>
    </citation>
    <scope>NUCLEOTIDE SEQUENCE</scope>
</reference>
<evidence type="ECO:0000313" key="2">
    <source>
        <dbReference type="EMBL" id="CAE7493608.1"/>
    </source>
</evidence>
<comment type="caution">
    <text evidence="2">The sequence shown here is derived from an EMBL/GenBank/DDBJ whole genome shotgun (WGS) entry which is preliminary data.</text>
</comment>